<evidence type="ECO:0000313" key="12">
    <source>
        <dbReference type="EMBL" id="MDO6416061.1"/>
    </source>
</evidence>
<evidence type="ECO:0000256" key="2">
    <source>
        <dbReference type="ARBA" id="ARBA00009477"/>
    </source>
</evidence>
<keyword evidence="3 9" id="KW-0813">Transport</keyword>
<evidence type="ECO:0000256" key="4">
    <source>
        <dbReference type="ARBA" id="ARBA00022475"/>
    </source>
</evidence>
<keyword evidence="13" id="KW-1185">Reference proteome</keyword>
<dbReference type="InterPro" id="IPR058781">
    <property type="entry name" value="HH_AprE-like"/>
</dbReference>
<feature type="transmembrane region" description="Helical" evidence="9">
    <location>
        <begin position="25"/>
        <end position="44"/>
    </location>
</feature>
<proteinExistence type="inferred from homology"/>
<keyword evidence="7 9" id="KW-1133">Transmembrane helix</keyword>
<comment type="caution">
    <text evidence="12">The sequence shown here is derived from an EMBL/GenBank/DDBJ whole genome shotgun (WGS) entry which is preliminary data.</text>
</comment>
<dbReference type="InterPro" id="IPR050739">
    <property type="entry name" value="MFP"/>
</dbReference>
<dbReference type="SUPFAM" id="SSF111369">
    <property type="entry name" value="HlyD-like secretion proteins"/>
    <property type="match status" value="1"/>
</dbReference>
<dbReference type="Pfam" id="PF25994">
    <property type="entry name" value="HH_AprE"/>
    <property type="match status" value="1"/>
</dbReference>
<feature type="domain" description="AprE-like long alpha-helical hairpin" evidence="10">
    <location>
        <begin position="99"/>
        <end position="289"/>
    </location>
</feature>
<dbReference type="InterPro" id="IPR010129">
    <property type="entry name" value="T1SS_HlyD"/>
</dbReference>
<keyword evidence="6 9" id="KW-0812">Transmembrane</keyword>
<evidence type="ECO:0000259" key="10">
    <source>
        <dbReference type="Pfam" id="PF25994"/>
    </source>
</evidence>
<evidence type="ECO:0000256" key="5">
    <source>
        <dbReference type="ARBA" id="ARBA00022519"/>
    </source>
</evidence>
<dbReference type="Pfam" id="PF26002">
    <property type="entry name" value="Beta-barrel_AprE"/>
    <property type="match status" value="1"/>
</dbReference>
<comment type="similarity">
    <text evidence="2 9">Belongs to the membrane fusion protein (MFP) (TC 8.A.1) family.</text>
</comment>
<evidence type="ECO:0000256" key="7">
    <source>
        <dbReference type="ARBA" id="ARBA00022989"/>
    </source>
</evidence>
<feature type="domain" description="AprE-like beta-barrel" evidence="11">
    <location>
        <begin position="332"/>
        <end position="424"/>
    </location>
</feature>
<keyword evidence="5 9" id="KW-0997">Cell inner membrane</keyword>
<evidence type="ECO:0000259" key="11">
    <source>
        <dbReference type="Pfam" id="PF26002"/>
    </source>
</evidence>
<dbReference type="Gene3D" id="2.40.50.100">
    <property type="match status" value="2"/>
</dbReference>
<name>A0ABT8YCI5_9SPHN</name>
<dbReference type="InterPro" id="IPR058982">
    <property type="entry name" value="Beta-barrel_AprE"/>
</dbReference>
<protein>
    <recommendedName>
        <fullName evidence="9">Membrane fusion protein (MFP) family protein</fullName>
    </recommendedName>
</protein>
<dbReference type="NCBIfam" id="TIGR01843">
    <property type="entry name" value="type_I_hlyD"/>
    <property type="match status" value="1"/>
</dbReference>
<keyword evidence="4 9" id="KW-1003">Cell membrane</keyword>
<keyword evidence="8 9" id="KW-0472">Membrane</keyword>
<comment type="subcellular location">
    <subcellularLocation>
        <location evidence="1 9">Cell inner membrane</location>
        <topology evidence="1 9">Single-pass membrane protein</topology>
    </subcellularLocation>
</comment>
<reference evidence="12" key="1">
    <citation type="submission" date="2023-07" db="EMBL/GenBank/DDBJ databases">
        <authorList>
            <person name="Kim M."/>
        </authorList>
    </citation>
    <scope>NUCLEOTIDE SEQUENCE</scope>
    <source>
        <strain evidence="12">BIUV-7</strain>
    </source>
</reference>
<dbReference type="Gene3D" id="2.40.30.170">
    <property type="match status" value="1"/>
</dbReference>
<gene>
    <name evidence="12" type="ORF">Q4F19_16855</name>
</gene>
<evidence type="ECO:0000256" key="6">
    <source>
        <dbReference type="ARBA" id="ARBA00022692"/>
    </source>
</evidence>
<accession>A0ABT8YCI5</accession>
<evidence type="ECO:0000256" key="3">
    <source>
        <dbReference type="ARBA" id="ARBA00022448"/>
    </source>
</evidence>
<dbReference type="PANTHER" id="PTHR30386">
    <property type="entry name" value="MEMBRANE FUSION SUBUNIT OF EMRAB-TOLC MULTIDRUG EFFLUX PUMP"/>
    <property type="match status" value="1"/>
</dbReference>
<dbReference type="Proteomes" id="UP001169764">
    <property type="component" value="Unassembled WGS sequence"/>
</dbReference>
<sequence>MSTEIVDFRDYRQTIDVDLPREARIGWLVVLAFFGLFLGFAALVRMDAAAFAEGTIKVSGSRRAVQHRDGGVVTALHVREGQRVKAGDVLIELAGAEVAANERGLASQVIGLQAQRARLLAEQHGAATMTPPPEYAGLRGPDRQLADDAMRMQTSEMAARRSAIATQKGVLQQQAAQLNLKIQGLGQQIGSTKRQSELFGDQLKGMRELATKGYASVNRVRELERAEASLTGDTANLAATSASAREQIGETRMQALTIDSQRMQQVADDLQKNESALNEAWPKWQAVRHQLEATQIRAPASGQIVGLGVFTVGAVIAPGQKLMEVVPDATPLVIEPMISPSDAADLYVGQKAEVRFPSLHGRDLPIFEGKITRLSADSFVDEKTGARYYTAEVTVPPEALAKAKDAGDGLSRLKPGLPADVLVPLRKRTLLNYLFEPIGQSLWRSGREH</sequence>
<organism evidence="12 13">
    <name type="scientific">Sphingomonas natans</name>
    <dbReference type="NCBI Taxonomy" id="3063330"/>
    <lineage>
        <taxon>Bacteria</taxon>
        <taxon>Pseudomonadati</taxon>
        <taxon>Pseudomonadota</taxon>
        <taxon>Alphaproteobacteria</taxon>
        <taxon>Sphingomonadales</taxon>
        <taxon>Sphingomonadaceae</taxon>
        <taxon>Sphingomonas</taxon>
    </lineage>
</organism>
<evidence type="ECO:0000256" key="1">
    <source>
        <dbReference type="ARBA" id="ARBA00004377"/>
    </source>
</evidence>
<dbReference type="PANTHER" id="PTHR30386:SF17">
    <property type="entry name" value="ALKALINE PROTEASE SECRETION PROTEIN APRE"/>
    <property type="match status" value="1"/>
</dbReference>
<evidence type="ECO:0000256" key="8">
    <source>
        <dbReference type="ARBA" id="ARBA00023136"/>
    </source>
</evidence>
<dbReference type="PRINTS" id="PR01490">
    <property type="entry name" value="RTXTOXIND"/>
</dbReference>
<dbReference type="EMBL" id="JAUOTP010000008">
    <property type="protein sequence ID" value="MDO6416061.1"/>
    <property type="molecule type" value="Genomic_DNA"/>
</dbReference>
<evidence type="ECO:0000313" key="13">
    <source>
        <dbReference type="Proteomes" id="UP001169764"/>
    </source>
</evidence>
<dbReference type="RefSeq" id="WP_303544984.1">
    <property type="nucleotide sequence ID" value="NZ_JAUOTP010000008.1"/>
</dbReference>
<evidence type="ECO:0000256" key="9">
    <source>
        <dbReference type="RuleBase" id="RU365093"/>
    </source>
</evidence>
<dbReference type="Gene3D" id="1.10.287.470">
    <property type="entry name" value="Helix hairpin bin"/>
    <property type="match status" value="1"/>
</dbReference>